<dbReference type="Pfam" id="PF01638">
    <property type="entry name" value="HxlR"/>
    <property type="match status" value="1"/>
</dbReference>
<accession>A0ABP5CNN4</accession>
<gene>
    <name evidence="5" type="ORF">GCM10009817_02900</name>
</gene>
<evidence type="ECO:0000313" key="5">
    <source>
        <dbReference type="EMBL" id="GAA1966520.1"/>
    </source>
</evidence>
<keyword evidence="3" id="KW-0804">Transcription</keyword>
<dbReference type="Gene3D" id="1.10.10.10">
    <property type="entry name" value="Winged helix-like DNA-binding domain superfamily/Winged helix DNA-binding domain"/>
    <property type="match status" value="1"/>
</dbReference>
<dbReference type="Pfam" id="PF02036">
    <property type="entry name" value="SCP2"/>
    <property type="match status" value="1"/>
</dbReference>
<dbReference type="InterPro" id="IPR003033">
    <property type="entry name" value="SCP2_sterol-bd_dom"/>
</dbReference>
<dbReference type="InterPro" id="IPR036388">
    <property type="entry name" value="WH-like_DNA-bd_sf"/>
</dbReference>
<dbReference type="PANTHER" id="PTHR33204">
    <property type="entry name" value="TRANSCRIPTIONAL REGULATOR, MARR FAMILY"/>
    <property type="match status" value="1"/>
</dbReference>
<dbReference type="InterPro" id="IPR036390">
    <property type="entry name" value="WH_DNA-bd_sf"/>
</dbReference>
<dbReference type="SUPFAM" id="SSF46785">
    <property type="entry name" value="Winged helix' DNA-binding domain"/>
    <property type="match status" value="1"/>
</dbReference>
<dbReference type="Proteomes" id="UP001500013">
    <property type="component" value="Unassembled WGS sequence"/>
</dbReference>
<dbReference type="Gene3D" id="3.30.1050.10">
    <property type="entry name" value="SCP2 sterol-binding domain"/>
    <property type="match status" value="1"/>
</dbReference>
<reference evidence="6" key="1">
    <citation type="journal article" date="2019" name="Int. J. Syst. Evol. Microbiol.">
        <title>The Global Catalogue of Microorganisms (GCM) 10K type strain sequencing project: providing services to taxonomists for standard genome sequencing and annotation.</title>
        <authorList>
            <consortium name="The Broad Institute Genomics Platform"/>
            <consortium name="The Broad Institute Genome Sequencing Center for Infectious Disease"/>
            <person name="Wu L."/>
            <person name="Ma J."/>
        </authorList>
    </citation>
    <scope>NUCLEOTIDE SEQUENCE [LARGE SCALE GENOMIC DNA]</scope>
    <source>
        <strain evidence="6">JCM 15628</strain>
    </source>
</reference>
<comment type="caution">
    <text evidence="5">The sequence shown here is derived from an EMBL/GenBank/DDBJ whole genome shotgun (WGS) entry which is preliminary data.</text>
</comment>
<dbReference type="RefSeq" id="WP_344057706.1">
    <property type="nucleotide sequence ID" value="NZ_BAAAPU010000003.1"/>
</dbReference>
<evidence type="ECO:0000256" key="3">
    <source>
        <dbReference type="ARBA" id="ARBA00023163"/>
    </source>
</evidence>
<feature type="domain" description="HTH hxlR-type" evidence="4">
    <location>
        <begin position="12"/>
        <end position="103"/>
    </location>
</feature>
<dbReference type="EMBL" id="BAAAPU010000003">
    <property type="protein sequence ID" value="GAA1966520.1"/>
    <property type="molecule type" value="Genomic_DNA"/>
</dbReference>
<evidence type="ECO:0000313" key="6">
    <source>
        <dbReference type="Proteomes" id="UP001500013"/>
    </source>
</evidence>
<name>A0ABP5CNN4_9MICO</name>
<keyword evidence="1" id="KW-0805">Transcription regulation</keyword>
<dbReference type="PROSITE" id="PS51118">
    <property type="entry name" value="HTH_HXLR"/>
    <property type="match status" value="1"/>
</dbReference>
<proteinExistence type="predicted"/>
<keyword evidence="2" id="KW-0238">DNA-binding</keyword>
<dbReference type="InterPro" id="IPR002577">
    <property type="entry name" value="HTH_HxlR"/>
</dbReference>
<evidence type="ECO:0000259" key="4">
    <source>
        <dbReference type="PROSITE" id="PS51118"/>
    </source>
</evidence>
<evidence type="ECO:0000256" key="2">
    <source>
        <dbReference type="ARBA" id="ARBA00023125"/>
    </source>
</evidence>
<keyword evidence="6" id="KW-1185">Reference proteome</keyword>
<protein>
    <submittedName>
        <fullName evidence="5">Winged helix-turn-helix transcriptional regulator</fullName>
    </submittedName>
</protein>
<organism evidence="5 6">
    <name type="scientific">Terrabacter lapilli</name>
    <dbReference type="NCBI Taxonomy" id="436231"/>
    <lineage>
        <taxon>Bacteria</taxon>
        <taxon>Bacillati</taxon>
        <taxon>Actinomycetota</taxon>
        <taxon>Actinomycetes</taxon>
        <taxon>Micrococcales</taxon>
        <taxon>Intrasporangiaceae</taxon>
        <taxon>Terrabacter</taxon>
    </lineage>
</organism>
<sequence>MGGHDSGAGQYCPISRALDVVGEQWSLLILRDMMTGTTRFNDLARGLPGLSRTLLSKRLRHLERYGVIERSGTRYVLTSSGAALEPVVFGLAEWGARWMFGDPRPEELDAQLLVWWMHTRVDTTVLEGDRHVLHLRFDDDTRRFWILVEHGRPSVCMADPGFPVDLTITSDVASLYAVWLGRLPLRAALRSGRVHVDGATSVTRRLGEVLQLSPVASIVAAAAPAEADAMP</sequence>
<dbReference type="InterPro" id="IPR036527">
    <property type="entry name" value="SCP2_sterol-bd_dom_sf"/>
</dbReference>
<evidence type="ECO:0000256" key="1">
    <source>
        <dbReference type="ARBA" id="ARBA00023015"/>
    </source>
</evidence>
<dbReference type="PANTHER" id="PTHR33204:SF18">
    <property type="entry name" value="TRANSCRIPTIONAL REGULATORY PROTEIN"/>
    <property type="match status" value="1"/>
</dbReference>
<dbReference type="SUPFAM" id="SSF55718">
    <property type="entry name" value="SCP-like"/>
    <property type="match status" value="1"/>
</dbReference>